<keyword evidence="3" id="KW-0028">Amino-acid biosynthesis</keyword>
<dbReference type="InterPro" id="IPR036412">
    <property type="entry name" value="HAD-like_sf"/>
</dbReference>
<comment type="catalytic activity">
    <reaction evidence="3">
        <text>O-phospho-L-serine + H2O = L-serine + phosphate</text>
        <dbReference type="Rhea" id="RHEA:21208"/>
        <dbReference type="ChEBI" id="CHEBI:15377"/>
        <dbReference type="ChEBI" id="CHEBI:33384"/>
        <dbReference type="ChEBI" id="CHEBI:43474"/>
        <dbReference type="ChEBI" id="CHEBI:57524"/>
        <dbReference type="EC" id="3.1.3.3"/>
    </reaction>
</comment>
<evidence type="ECO:0000256" key="1">
    <source>
        <dbReference type="ARBA" id="ARBA00022801"/>
    </source>
</evidence>
<comment type="catalytic activity">
    <reaction evidence="3">
        <text>O-phospho-D-serine + H2O = D-serine + phosphate</text>
        <dbReference type="Rhea" id="RHEA:24873"/>
        <dbReference type="ChEBI" id="CHEBI:15377"/>
        <dbReference type="ChEBI" id="CHEBI:35247"/>
        <dbReference type="ChEBI" id="CHEBI:43474"/>
        <dbReference type="ChEBI" id="CHEBI:58680"/>
        <dbReference type="EC" id="3.1.3.3"/>
    </reaction>
</comment>
<proteinExistence type="inferred from homology"/>
<evidence type="ECO:0000313" key="5">
    <source>
        <dbReference type="Proteomes" id="UP001223586"/>
    </source>
</evidence>
<dbReference type="NCBIfam" id="TIGR01549">
    <property type="entry name" value="HAD-SF-IA-v1"/>
    <property type="match status" value="1"/>
</dbReference>
<dbReference type="HAMAP" id="MF_02240">
    <property type="entry name" value="PSP"/>
    <property type="match status" value="1"/>
</dbReference>
<dbReference type="EMBL" id="JAUSTT010000009">
    <property type="protein sequence ID" value="MDQ0176048.1"/>
    <property type="molecule type" value="Genomic_DNA"/>
</dbReference>
<dbReference type="Pfam" id="PF00702">
    <property type="entry name" value="Hydrolase"/>
    <property type="match status" value="1"/>
</dbReference>
<dbReference type="SUPFAM" id="SSF56784">
    <property type="entry name" value="HAD-like"/>
    <property type="match status" value="1"/>
</dbReference>
<dbReference type="InterPro" id="IPR006439">
    <property type="entry name" value="HAD-SF_hydro_IA"/>
</dbReference>
<dbReference type="InterPro" id="IPR044266">
    <property type="entry name" value="PSP_YsaA"/>
</dbReference>
<organism evidence="4 5">
    <name type="scientific">Bacillus chungangensis</name>
    <dbReference type="NCBI Taxonomy" id="587633"/>
    <lineage>
        <taxon>Bacteria</taxon>
        <taxon>Bacillati</taxon>
        <taxon>Bacillota</taxon>
        <taxon>Bacilli</taxon>
        <taxon>Bacillales</taxon>
        <taxon>Bacillaceae</taxon>
        <taxon>Bacillus</taxon>
    </lineage>
</organism>
<keyword evidence="2 3" id="KW-0460">Magnesium</keyword>
<reference evidence="4 5" key="1">
    <citation type="submission" date="2023-07" db="EMBL/GenBank/DDBJ databases">
        <title>Genomic Encyclopedia of Type Strains, Phase IV (KMG-IV): sequencing the most valuable type-strain genomes for metagenomic binning, comparative biology and taxonomic classification.</title>
        <authorList>
            <person name="Goeker M."/>
        </authorList>
    </citation>
    <scope>NUCLEOTIDE SEQUENCE [LARGE SCALE GENOMIC DNA]</scope>
    <source>
        <strain evidence="4 5">DSM 23837</strain>
    </source>
</reference>
<evidence type="ECO:0000313" key="4">
    <source>
        <dbReference type="EMBL" id="MDQ0176048.1"/>
    </source>
</evidence>
<dbReference type="InterPro" id="IPR023214">
    <property type="entry name" value="HAD_sf"/>
</dbReference>
<protein>
    <recommendedName>
        <fullName evidence="3">Phosphoserine phosphatase</fullName>
        <shortName evidence="3">PSP</shortName>
        <ecNumber evidence="3">3.1.3.3</ecNumber>
    </recommendedName>
</protein>
<dbReference type="SFLD" id="SFLDS00003">
    <property type="entry name" value="Haloacid_Dehalogenase"/>
    <property type="match status" value="1"/>
</dbReference>
<dbReference type="RefSeq" id="WP_307228882.1">
    <property type="nucleotide sequence ID" value="NZ_JAUSTT010000009.1"/>
</dbReference>
<keyword evidence="3" id="KW-0718">Serine biosynthesis</keyword>
<dbReference type="InterPro" id="IPR051400">
    <property type="entry name" value="HAD-like_hydrolase"/>
</dbReference>
<dbReference type="GO" id="GO:0016787">
    <property type="term" value="F:hydrolase activity"/>
    <property type="evidence" value="ECO:0007669"/>
    <property type="project" value="UniProtKB-KW"/>
</dbReference>
<dbReference type="PANTHER" id="PTHR46470">
    <property type="entry name" value="N-ACYLNEURAMINATE-9-PHOSPHATASE"/>
    <property type="match status" value="1"/>
</dbReference>
<name>A0ABT9WRX5_9BACI</name>
<comment type="pathway">
    <text evidence="3">Amino-acid biosynthesis; L-serine biosynthesis; L-serine from 3-phospho-D-glycerate: step 3/3.</text>
</comment>
<accession>A0ABT9WRX5</accession>
<dbReference type="Proteomes" id="UP001223586">
    <property type="component" value="Unassembled WGS sequence"/>
</dbReference>
<dbReference type="SFLD" id="SFLDG01135">
    <property type="entry name" value="C1.5.6:_HAD__Beta-PGM__Phospha"/>
    <property type="match status" value="1"/>
</dbReference>
<keyword evidence="5" id="KW-1185">Reference proteome</keyword>
<gene>
    <name evidence="4" type="ORF">J2S08_001884</name>
</gene>
<dbReference type="Gene3D" id="1.20.120.1600">
    <property type="match status" value="1"/>
</dbReference>
<dbReference type="NCBIfam" id="TIGR01509">
    <property type="entry name" value="HAD-SF-IA-v3"/>
    <property type="match status" value="1"/>
</dbReference>
<comment type="cofactor">
    <cofactor evidence="3">
        <name>Mg(2+)</name>
        <dbReference type="ChEBI" id="CHEBI:18420"/>
    </cofactor>
    <cofactor evidence="3">
        <name>Co(2+)</name>
        <dbReference type="ChEBI" id="CHEBI:48828"/>
    </cofactor>
</comment>
<dbReference type="PANTHER" id="PTHR46470:SF3">
    <property type="entry name" value="N-ACYLNEURAMINATE-9-PHOSPHATASE"/>
    <property type="match status" value="1"/>
</dbReference>
<keyword evidence="3" id="KW-0170">Cobalt</keyword>
<evidence type="ECO:0000256" key="3">
    <source>
        <dbReference type="HAMAP-Rule" id="MF_02240"/>
    </source>
</evidence>
<sequence length="260" mass="29393">MKAVFFDLDDTLLWDSKCIEEAFSITCKEAEKQTNISAELIEKSVRNKARALYETYDVYPFTQMIGINPFEGLWGTFHDGTFEFPELAKIAPIYQEKAWTDGLLAIGVDSPELGKKLAQLFKESRENISFLYPETLTVLQKLKNAFRLALITNGAPTLQHHKLKKAQELTPFFEKTIISGDLGKGKPHHTVFEHVLREMNLGKDDAIMIGDNLNTDIRGANAIGMKSIWINHHQKTAPDDNKPTYEVASLQDILPLLLSK</sequence>
<dbReference type="EC" id="3.1.3.3" evidence="3"/>
<comment type="similarity">
    <text evidence="3">Belongs to the HAD-like hydrolase superfamily.</text>
</comment>
<dbReference type="Gene3D" id="3.40.50.1000">
    <property type="entry name" value="HAD superfamily/HAD-like"/>
    <property type="match status" value="1"/>
</dbReference>
<comment type="caution">
    <text evidence="4">The sequence shown here is derived from an EMBL/GenBank/DDBJ whole genome shotgun (WGS) entry which is preliminary data.</text>
</comment>
<evidence type="ECO:0000256" key="2">
    <source>
        <dbReference type="ARBA" id="ARBA00022842"/>
    </source>
</evidence>
<dbReference type="SFLD" id="SFLDG01129">
    <property type="entry name" value="C1.5:_HAD__Beta-PGM__Phosphata"/>
    <property type="match status" value="1"/>
</dbReference>
<keyword evidence="1 3" id="KW-0378">Hydrolase</keyword>
<comment type="function">
    <text evidence="3">Catalyzes the last step of the phosphorylated serine biosynthetic pathway, i.e. dephosphorylation of O-phospho-L-serine to form L-serine.</text>
</comment>